<keyword evidence="9" id="KW-0675">Receptor</keyword>
<evidence type="ECO:0000256" key="7">
    <source>
        <dbReference type="PROSITE-ProRule" id="PRU01360"/>
    </source>
</evidence>
<evidence type="ECO:0000256" key="4">
    <source>
        <dbReference type="ARBA" id="ARBA00022692"/>
    </source>
</evidence>
<keyword evidence="10" id="KW-1185">Reference proteome</keyword>
<dbReference type="InterPro" id="IPR036942">
    <property type="entry name" value="Beta-barrel_TonB_sf"/>
</dbReference>
<comment type="subcellular location">
    <subcellularLocation>
        <location evidence="1 7">Cell outer membrane</location>
        <topology evidence="1 7">Multi-pass membrane protein</topology>
    </subcellularLocation>
</comment>
<dbReference type="SUPFAM" id="SSF49464">
    <property type="entry name" value="Carboxypeptidase regulatory domain-like"/>
    <property type="match status" value="1"/>
</dbReference>
<keyword evidence="5 7" id="KW-0472">Membrane</keyword>
<dbReference type="Pfam" id="PF13715">
    <property type="entry name" value="CarbopepD_reg_2"/>
    <property type="match status" value="1"/>
</dbReference>
<keyword evidence="4 7" id="KW-0812">Transmembrane</keyword>
<dbReference type="Gene3D" id="2.60.40.1120">
    <property type="entry name" value="Carboxypeptidase-like, regulatory domain"/>
    <property type="match status" value="1"/>
</dbReference>
<sequence length="1010" mass="110170">MLAAMLYLPFAAQAQVIVTGTVSDSTAAVTMPGVNIIIKGTTAGATTDSDGKYAIEVPDANSVLVFSAIGYATREVRVGGRTVLDVSLPVDEKTLTEVVVVGYGTARKAEITSAVSVIDMRTLGNPPAANAGRLLMGQAPGVQVRQTQGRPGAEMEVTVRGVGSLGAGSAPLYVVDGFPVGTAIGQSLNPSDIESITVLKDAASTAIYGARGSNGVVLITTKSPKTGQVSLTFDINTGIQSLPASRSTKMMNGVEFAQFKKESFIDRIRYNENREPDISEIPEAFRYPEQTRYSTNWLKEITNQNALFQNYTMGASVGGAKFRSYLSAGYLNQEGLILKTGLKRYNVRANMEGNVNDFISVGWNIAGANFTERYASTNYRDGLVGRALWADPRYPVYNDDGSFNAYIGGSNGVFGTANPVQELYEMDRHLTQTNLLTNGYVQLSFLKHFKFRTSVSATLVNNERMEFRPSTLAGGGFSQPPPQPATKVEDYFKSNNVAADQLLTYSHRVGDHSVEVLAGYTAQEYTEKSILGTGNTFADDIVRILDAAKTRDVASDEASWSLLAYFGRVNYSYKDKYLFSGSFRREGSSRFGINSKWGSFPAASVGWRVSEESFMPKLSWLTDLKLRASFGVTGNNNIGNYPSLAAMVSSNYVLGNALANGKILGSFANADLGWEQSRQTDVGMDLSLFDNKLTLLAEFYHRTTDNMLLSVQIPAIAGFNNAFSNIGKVENKGLELGLDYRTRVNEINLRGSFNISFNRNKVLAIRGGNDAIWQGGFYDGHSVSRVGRPIGIITGYKVLGIFNTEEEIAAAPTQDGAIPGVYRYLDKDNDGVISYASDDRDMVEIGNPNPDFTWGLTLGGDYKGFDVNILFTGAQNYDLYRNIESTTMNMDGVFNVLQSGVNRWRSNTDRGDGVGPTSNTWKWERESNSRYVHDASHLWVRSVSIGYTLPKVPVFSSIRVFVNADNLFLISDYPGGNPEVNIREGTQPGFDEEAYPLPRTLSVGASIKFQ</sequence>
<dbReference type="PROSITE" id="PS52016">
    <property type="entry name" value="TONB_DEPENDENT_REC_3"/>
    <property type="match status" value="1"/>
</dbReference>
<keyword evidence="2 7" id="KW-0813">Transport</keyword>
<dbReference type="Proteomes" id="UP001319180">
    <property type="component" value="Unassembled WGS sequence"/>
</dbReference>
<dbReference type="GO" id="GO:0009279">
    <property type="term" value="C:cell outer membrane"/>
    <property type="evidence" value="ECO:0007669"/>
    <property type="project" value="UniProtKB-SubCell"/>
</dbReference>
<reference evidence="9 10" key="1">
    <citation type="submission" date="2021-05" db="EMBL/GenBank/DDBJ databases">
        <title>A Polyphasic approach of four new species of the genus Ohtaekwangia: Ohtaekwangia histidinii sp. nov., Ohtaekwangia cretensis sp. nov., Ohtaekwangia indiensis sp. nov., Ohtaekwangia reichenbachii sp. nov. from diverse environment.</title>
        <authorList>
            <person name="Octaviana S."/>
        </authorList>
    </citation>
    <scope>NUCLEOTIDE SEQUENCE [LARGE SCALE GENOMIC DNA]</scope>
    <source>
        <strain evidence="9 10">PWU37</strain>
    </source>
</reference>
<dbReference type="Pfam" id="PF07715">
    <property type="entry name" value="Plug"/>
    <property type="match status" value="1"/>
</dbReference>
<evidence type="ECO:0000256" key="5">
    <source>
        <dbReference type="ARBA" id="ARBA00023136"/>
    </source>
</evidence>
<evidence type="ECO:0000259" key="8">
    <source>
        <dbReference type="Pfam" id="PF07715"/>
    </source>
</evidence>
<dbReference type="AlphaFoldDB" id="A0AAP2D5C0"/>
<dbReference type="SUPFAM" id="SSF56935">
    <property type="entry name" value="Porins"/>
    <property type="match status" value="1"/>
</dbReference>
<keyword evidence="3 7" id="KW-1134">Transmembrane beta strand</keyword>
<dbReference type="Gene3D" id="2.40.170.20">
    <property type="entry name" value="TonB-dependent receptor, beta-barrel domain"/>
    <property type="match status" value="1"/>
</dbReference>
<dbReference type="InterPro" id="IPR012910">
    <property type="entry name" value="Plug_dom"/>
</dbReference>
<accession>A0AAP2D5C0</accession>
<name>A0AAP2D5C0_9BACT</name>
<comment type="caution">
    <text evidence="9">The sequence shown here is derived from an EMBL/GenBank/DDBJ whole genome shotgun (WGS) entry which is preliminary data.</text>
</comment>
<evidence type="ECO:0000256" key="2">
    <source>
        <dbReference type="ARBA" id="ARBA00022448"/>
    </source>
</evidence>
<dbReference type="InterPro" id="IPR008969">
    <property type="entry name" value="CarboxyPept-like_regulatory"/>
</dbReference>
<dbReference type="InterPro" id="IPR023996">
    <property type="entry name" value="TonB-dep_OMP_SusC/RagA"/>
</dbReference>
<dbReference type="Gene3D" id="2.170.130.10">
    <property type="entry name" value="TonB-dependent receptor, plug domain"/>
    <property type="match status" value="1"/>
</dbReference>
<gene>
    <name evidence="9" type="ORF">KK078_03630</name>
</gene>
<organism evidence="9 10">
    <name type="scientific">Dawidia soli</name>
    <dbReference type="NCBI Taxonomy" id="2782352"/>
    <lineage>
        <taxon>Bacteria</taxon>
        <taxon>Pseudomonadati</taxon>
        <taxon>Bacteroidota</taxon>
        <taxon>Cytophagia</taxon>
        <taxon>Cytophagales</taxon>
        <taxon>Chryseotaleaceae</taxon>
        <taxon>Dawidia</taxon>
    </lineage>
</organism>
<dbReference type="EMBL" id="JAHESC010000004">
    <property type="protein sequence ID" value="MBT1685629.1"/>
    <property type="molecule type" value="Genomic_DNA"/>
</dbReference>
<keyword evidence="6 7" id="KW-0998">Cell outer membrane</keyword>
<evidence type="ECO:0000256" key="6">
    <source>
        <dbReference type="ARBA" id="ARBA00023237"/>
    </source>
</evidence>
<dbReference type="InterPro" id="IPR039426">
    <property type="entry name" value="TonB-dep_rcpt-like"/>
</dbReference>
<evidence type="ECO:0000256" key="3">
    <source>
        <dbReference type="ARBA" id="ARBA00022452"/>
    </source>
</evidence>
<evidence type="ECO:0000313" key="9">
    <source>
        <dbReference type="EMBL" id="MBT1685629.1"/>
    </source>
</evidence>
<comment type="similarity">
    <text evidence="7">Belongs to the TonB-dependent receptor family.</text>
</comment>
<dbReference type="InterPro" id="IPR037066">
    <property type="entry name" value="Plug_dom_sf"/>
</dbReference>
<dbReference type="InterPro" id="IPR023997">
    <property type="entry name" value="TonB-dep_OMP_SusC/RagA_CS"/>
</dbReference>
<proteinExistence type="inferred from homology"/>
<dbReference type="NCBIfam" id="TIGR04056">
    <property type="entry name" value="OMP_RagA_SusC"/>
    <property type="match status" value="1"/>
</dbReference>
<protein>
    <submittedName>
        <fullName evidence="9">TonB-dependent receptor</fullName>
    </submittedName>
</protein>
<feature type="domain" description="TonB-dependent receptor plug" evidence="8">
    <location>
        <begin position="108"/>
        <end position="216"/>
    </location>
</feature>
<dbReference type="NCBIfam" id="TIGR04057">
    <property type="entry name" value="SusC_RagA_signa"/>
    <property type="match status" value="1"/>
</dbReference>
<evidence type="ECO:0000313" key="10">
    <source>
        <dbReference type="Proteomes" id="UP001319180"/>
    </source>
</evidence>
<evidence type="ECO:0000256" key="1">
    <source>
        <dbReference type="ARBA" id="ARBA00004571"/>
    </source>
</evidence>